<dbReference type="EMBL" id="BAAANT010000041">
    <property type="protein sequence ID" value="GAA2154349.1"/>
    <property type="molecule type" value="Genomic_DNA"/>
</dbReference>
<organism evidence="1 2">
    <name type="scientific">Kitasatospora kazusensis</name>
    <dbReference type="NCBI Taxonomy" id="407974"/>
    <lineage>
        <taxon>Bacteria</taxon>
        <taxon>Bacillati</taxon>
        <taxon>Actinomycetota</taxon>
        <taxon>Actinomycetes</taxon>
        <taxon>Kitasatosporales</taxon>
        <taxon>Streptomycetaceae</taxon>
        <taxon>Kitasatospora</taxon>
    </lineage>
</organism>
<protein>
    <submittedName>
        <fullName evidence="1">Uncharacterized protein</fullName>
    </submittedName>
</protein>
<dbReference type="Proteomes" id="UP001422759">
    <property type="component" value="Unassembled WGS sequence"/>
</dbReference>
<proteinExistence type="predicted"/>
<accession>A0ABN3A5E8</accession>
<comment type="caution">
    <text evidence="1">The sequence shown here is derived from an EMBL/GenBank/DDBJ whole genome shotgun (WGS) entry which is preliminary data.</text>
</comment>
<gene>
    <name evidence="1" type="ORF">GCM10009760_53190</name>
</gene>
<evidence type="ECO:0000313" key="2">
    <source>
        <dbReference type="Proteomes" id="UP001422759"/>
    </source>
</evidence>
<evidence type="ECO:0000313" key="1">
    <source>
        <dbReference type="EMBL" id="GAA2154349.1"/>
    </source>
</evidence>
<sequence>MLTITTTRRIEALRHRADQAETALTDTARRLEISEDAQRLRGFDLLSVQGDLTTVRAELTALRGTADELRSAAGLHREELTEARQVAQRLLATHERTVAALLGELERVRAGRPAADPELPEHTVLQFRTALGGVVVVTRQVAVRDHDRGYSWQCLACDGSNSKYRSWGLDDMRDEANRHAAECRAIPAVPTVRSVAEKALATT</sequence>
<reference evidence="1 2" key="1">
    <citation type="journal article" date="2019" name="Int. J. Syst. Evol. Microbiol.">
        <title>The Global Catalogue of Microorganisms (GCM) 10K type strain sequencing project: providing services to taxonomists for standard genome sequencing and annotation.</title>
        <authorList>
            <consortium name="The Broad Institute Genomics Platform"/>
            <consortium name="The Broad Institute Genome Sequencing Center for Infectious Disease"/>
            <person name="Wu L."/>
            <person name="Ma J."/>
        </authorList>
    </citation>
    <scope>NUCLEOTIDE SEQUENCE [LARGE SCALE GENOMIC DNA]</scope>
    <source>
        <strain evidence="1 2">JCM 14560</strain>
    </source>
</reference>
<dbReference type="RefSeq" id="WP_344468503.1">
    <property type="nucleotide sequence ID" value="NZ_BAAANT010000041.1"/>
</dbReference>
<name>A0ABN3A5E8_9ACTN</name>
<keyword evidence="2" id="KW-1185">Reference proteome</keyword>